<dbReference type="EMBL" id="CAFBMR010000116">
    <property type="protein sequence ID" value="CAB4928451.1"/>
    <property type="molecule type" value="Genomic_DNA"/>
</dbReference>
<evidence type="ECO:0000313" key="2">
    <source>
        <dbReference type="EMBL" id="CAB4928451.1"/>
    </source>
</evidence>
<feature type="domain" description="PKD" evidence="1">
    <location>
        <begin position="181"/>
        <end position="219"/>
    </location>
</feature>
<dbReference type="InterPro" id="IPR000601">
    <property type="entry name" value="PKD_dom"/>
</dbReference>
<sequence>MRVRFLPGTFVLVAALLIPVAARADVIGDDERDRYVGTGSVMLPGGVPDSGRRVASDCPGCDWKATIVCEMTSASSCRGEARLCQGDHEFLRFWVKRPGEEWQMLGMGCVGPGGPPPKEAVDRAAHDRFIAGLPRLAPRAQPPSGALVALPVGLRSGQSAVADREWDLLGVPVTLHVQPVWTWTFGDGTHLSTREPGDRWPRLTVAHTYAHPGVYRVRVVTIWSATYTVDGLGPFPVAEQIRQGRGLRVKVGEARAVLVR</sequence>
<dbReference type="Gene3D" id="2.60.40.10">
    <property type="entry name" value="Immunoglobulins"/>
    <property type="match status" value="1"/>
</dbReference>
<dbReference type="CDD" id="cd00146">
    <property type="entry name" value="PKD"/>
    <property type="match status" value="1"/>
</dbReference>
<gene>
    <name evidence="2" type="ORF">UFOPK3610_01806</name>
</gene>
<protein>
    <submittedName>
        <fullName evidence="2">Unannotated protein</fullName>
    </submittedName>
</protein>
<dbReference type="Pfam" id="PF00801">
    <property type="entry name" value="PKD"/>
    <property type="match status" value="1"/>
</dbReference>
<dbReference type="PROSITE" id="PS50093">
    <property type="entry name" value="PKD"/>
    <property type="match status" value="1"/>
</dbReference>
<reference evidence="2" key="1">
    <citation type="submission" date="2020-05" db="EMBL/GenBank/DDBJ databases">
        <authorList>
            <person name="Chiriac C."/>
            <person name="Salcher M."/>
            <person name="Ghai R."/>
            <person name="Kavagutti S V."/>
        </authorList>
    </citation>
    <scope>NUCLEOTIDE SEQUENCE</scope>
</reference>
<name>A0A6J7ICQ4_9ZZZZ</name>
<evidence type="ECO:0000259" key="1">
    <source>
        <dbReference type="PROSITE" id="PS50093"/>
    </source>
</evidence>
<dbReference type="SUPFAM" id="SSF49299">
    <property type="entry name" value="PKD domain"/>
    <property type="match status" value="1"/>
</dbReference>
<dbReference type="InterPro" id="IPR035986">
    <property type="entry name" value="PKD_dom_sf"/>
</dbReference>
<accession>A0A6J7ICQ4</accession>
<dbReference type="AlphaFoldDB" id="A0A6J7ICQ4"/>
<dbReference type="InterPro" id="IPR013783">
    <property type="entry name" value="Ig-like_fold"/>
</dbReference>
<organism evidence="2">
    <name type="scientific">freshwater metagenome</name>
    <dbReference type="NCBI Taxonomy" id="449393"/>
    <lineage>
        <taxon>unclassified sequences</taxon>
        <taxon>metagenomes</taxon>
        <taxon>ecological metagenomes</taxon>
    </lineage>
</organism>
<proteinExistence type="predicted"/>